<evidence type="ECO:0000256" key="3">
    <source>
        <dbReference type="PROSITE-ProRule" id="PRU10007"/>
    </source>
</evidence>
<feature type="active site" evidence="3">
    <location>
        <position position="228"/>
    </location>
</feature>
<reference evidence="6 7" key="1">
    <citation type="submission" date="2019-07" db="EMBL/GenBank/DDBJ databases">
        <title>Complete Genome Sequence and Methylome Analysis of Nocardia otitidis-caviarum NEB252.</title>
        <authorList>
            <person name="Fomenkov A."/>
            <person name="Anton B.P."/>
            <person name="Vincze T."/>
            <person name="Roberts R.J."/>
        </authorList>
    </citation>
    <scope>NUCLEOTIDE SEQUENCE [LARGE SCALE GENOMIC DNA]</scope>
    <source>
        <strain evidence="6 7">NEB252</strain>
    </source>
</reference>
<feature type="domain" description="Aldehyde dehydrogenase" evidence="5">
    <location>
        <begin position="1"/>
        <end position="453"/>
    </location>
</feature>
<dbReference type="InterPro" id="IPR029510">
    <property type="entry name" value="Ald_DH_CS_GLU"/>
</dbReference>
<dbReference type="FunFam" id="3.40.309.10:FF:000009">
    <property type="entry name" value="Aldehyde dehydrogenase A"/>
    <property type="match status" value="1"/>
</dbReference>
<protein>
    <submittedName>
        <fullName evidence="6">Aldehyde dehydrogenase family protein</fullName>
    </submittedName>
</protein>
<dbReference type="PANTHER" id="PTHR11699">
    <property type="entry name" value="ALDEHYDE DEHYDROGENASE-RELATED"/>
    <property type="match status" value="1"/>
</dbReference>
<accession>A0A516NXB5</accession>
<dbReference type="SUPFAM" id="SSF53720">
    <property type="entry name" value="ALDH-like"/>
    <property type="match status" value="1"/>
</dbReference>
<dbReference type="GO" id="GO:0016620">
    <property type="term" value="F:oxidoreductase activity, acting on the aldehyde or oxo group of donors, NAD or NADP as acceptor"/>
    <property type="evidence" value="ECO:0007669"/>
    <property type="project" value="InterPro"/>
</dbReference>
<dbReference type="Gene3D" id="3.40.605.10">
    <property type="entry name" value="Aldehyde Dehydrogenase, Chain A, domain 1"/>
    <property type="match status" value="1"/>
</dbReference>
<dbReference type="CDD" id="cd07099">
    <property type="entry name" value="ALDH_DDALDH"/>
    <property type="match status" value="1"/>
</dbReference>
<gene>
    <name evidence="6" type="ORF">FOH10_15590</name>
</gene>
<evidence type="ECO:0000313" key="7">
    <source>
        <dbReference type="Proteomes" id="UP000317039"/>
    </source>
</evidence>
<dbReference type="Proteomes" id="UP000317039">
    <property type="component" value="Chromosome"/>
</dbReference>
<proteinExistence type="inferred from homology"/>
<dbReference type="EMBL" id="CP041695">
    <property type="protein sequence ID" value="QDP83514.1"/>
    <property type="molecule type" value="Genomic_DNA"/>
</dbReference>
<dbReference type="PROSITE" id="PS00687">
    <property type="entry name" value="ALDEHYDE_DEHYDR_GLU"/>
    <property type="match status" value="1"/>
</dbReference>
<evidence type="ECO:0000256" key="1">
    <source>
        <dbReference type="ARBA" id="ARBA00009986"/>
    </source>
</evidence>
<comment type="similarity">
    <text evidence="1 4">Belongs to the aldehyde dehydrogenase family.</text>
</comment>
<dbReference type="InterPro" id="IPR016163">
    <property type="entry name" value="Ald_DH_C"/>
</dbReference>
<evidence type="ECO:0000313" key="6">
    <source>
        <dbReference type="EMBL" id="QDP83514.1"/>
    </source>
</evidence>
<dbReference type="InterPro" id="IPR015590">
    <property type="entry name" value="Aldehyde_DH_dom"/>
</dbReference>
<dbReference type="Pfam" id="PF00171">
    <property type="entry name" value="Aldedh"/>
    <property type="match status" value="1"/>
</dbReference>
<organism evidence="6 7">
    <name type="scientific">Nocardia otitidiscaviarum</name>
    <dbReference type="NCBI Taxonomy" id="1823"/>
    <lineage>
        <taxon>Bacteria</taxon>
        <taxon>Bacillati</taxon>
        <taxon>Actinomycetota</taxon>
        <taxon>Actinomycetes</taxon>
        <taxon>Mycobacteriales</taxon>
        <taxon>Nocardiaceae</taxon>
        <taxon>Nocardia</taxon>
    </lineage>
</organism>
<dbReference type="InterPro" id="IPR016161">
    <property type="entry name" value="Ald_DH/histidinol_DH"/>
</dbReference>
<sequence length="514" mass="55624">MDVRDPATGRVVGRVTDHSAAAVAEAVRRLRARQPEWEAIGVRERAKWLRAFQDWLLDNGSRLTEVVRSETGKTRFDAEIEVPAAVDLAKYWADRAEGFLADERPRPHSPIGLTKRLVSTVRPYPVVGIVTPWNLPLLNPCFDAFAALLAGAAVLVKPSEVTPLSAVELARGWAEIGAPPVFTVLTGGGDTGRAVVDTVDFVQFTGSTRTGRAIAAACAQRLIPYSLELGGKDPAIVLADADIDRAAAGIAYGALFNAGQVCISVERVYVEAAVYDRFVERLVGEVRALRQGRDGRSFTHDIGAMATAAQCEIVTRHVADAVAKGARILCGGNAFGGGRYFEPTVLADVDHTMLCLTEETFGPLIPVVAVADEDEAVRLANDSVYGLSATVWTGDRRRGERVARRLEVGAVNVDDAFANLMSFALPMGGWKDSGIGARWGGAAGIRKYCRQQAITVPRGPALPREPLWYPASRLRSRLVTTLMRAVDARGRRRLPIPARRTRQTLTDDIARSQP</sequence>
<evidence type="ECO:0000256" key="4">
    <source>
        <dbReference type="RuleBase" id="RU003345"/>
    </source>
</evidence>
<dbReference type="KEGG" id="nod:FOH10_15590"/>
<dbReference type="AlphaFoldDB" id="A0A516NXB5"/>
<evidence type="ECO:0000259" key="5">
    <source>
        <dbReference type="Pfam" id="PF00171"/>
    </source>
</evidence>
<dbReference type="InterPro" id="IPR016162">
    <property type="entry name" value="Ald_DH_N"/>
</dbReference>
<name>A0A516NXB5_9NOCA</name>
<evidence type="ECO:0000256" key="2">
    <source>
        <dbReference type="ARBA" id="ARBA00023002"/>
    </source>
</evidence>
<dbReference type="Gene3D" id="3.40.309.10">
    <property type="entry name" value="Aldehyde Dehydrogenase, Chain A, domain 2"/>
    <property type="match status" value="1"/>
</dbReference>
<keyword evidence="2 4" id="KW-0560">Oxidoreductase</keyword>